<sequence length="1954" mass="211688">MEARWPAKRLEEAEAQLREITVSIPFLTGFVLRLRMTTRTCQAMGLRHCVRRSMAWPVVKSSEAVAVPVSAVIAPPDSLKPRQIQEARRWLKHIATETNSKEAAAHLAKPGLEGIAAAWQALLQEEDTCQAAGDDFLDDASTAAGSDLSELLSVGSVESAGPGPGAYEPKFEALRPSLAKGAPSFDRYQARARPQEPPEEVPEISFADCPLCPTTLEVSGFHLPSFFWGILAGLALGQGTQLYRVLSCLLLNRVVSALERLDPDFDFERVSSALIPNPAVDFLPKPLYPLQRPPPPVRTDRPERQEQESFEVRGYCEEEGQLRDRTMSEASEDSEASRPDRPLELGYVYTGGTTNFNFSVGALAVGEESKTVAIALITDYEDRVVVALPSKAWDKRVKHRKVSSPFARPSLVQVLAAAPDDREQPADASVKVWIGLLARQVAAAVVFGGPPEECDVPFLSLESSPCLPFAAALVQVADAKFGFATARSGADASHEARLKAIEASLEKLSRTVSAAVGGGAPATKVPAPPKLGARAKTKAGRPPESVPGTPLPRGAAREVPGLDPAVVRAALDAGIKTGELEELKSLLGEKRSALRDFPPRRNELDEAPSDGAAGAGVGSSPIEHAVVALTKIVGELSRGKRSPDKTNLEAALDKAEGFSTGAEGALSSSSGSRSKSTAYRILKETVKSGPAQVYGAIERLLEEDLLHRQLGAGLADARASSRGWLEHRSHLSLYPTTVRLLWAVTGIWDCLRAGRHEEARARAALTVAAADQQALDGGSWVLAEHFLLEQGPPLSAFANRRNTQYESVDSYHSRIFEPVGQSYVFTEFVSLSRDPKADKPERPGGKGAKGRPFFEVQSDTHGAEECIAMVLDFLSSEPCHRVTRGPGTSFLCAAFTGKLAEASARAWARIAQAVDMWNAQPPVTAGDMGRTAVKVEKVEAQVRALVVVDPNARCSSLPDLNLAKDVEVSRVSLPKSRPAFDPAPFLDKDLRSLYLSPSLHSIRLEDAPAPPPRVNFRCPSKAARMDLLSALDASGRLRLFRGDLRDHRTACGLFAIPKSTEADRLIVDARPSNLVMASDMSWLGTMGAASALLRFELEDSEQLYLSGEDIRDCYHQFLVTEDRSAHYRLVGFYPPASLQHLSCFTADLMQAPCVVAALNCMAMGDVNAVSIGQSSHIGLVLSTELVSFEQLVCLRNPPPRQPLGLGVIIDDLIIIEKAARGQDFDPQSCHSPRIVARMHEVYSSVRLPRHDKKGFFMESRASFWGADVLGDLGLVRPAWSRLSPLVSLTLAVMELPALSVSLLEVLAGSWVSVLSFRRRALCLLDQVFMLQRGRGRFDLVENTVALRVELYSLCALAPLIRTDLRAKSTGLIVASDASDDLGAYVTCRVAPGLTRELLRHVPTKGLWARLLSPSESLLKRRGFLPPESELPGQVYRTSPLWTQLAQALAFRLGAVFRRRRSDHINLKEMDSYLAVEAALGFRDWESSRSLALLDSQVCLGSLLKGRSASFSINRRLRSALGGLLFFNLHPSCAYVASADNPSDDPTRLAPLRLPAIPEPTWLRLAERGDFSALDSFLKECNLHPLQVQGFDTLAEKFAARDTSPCDYNEPSAKPDQQSAACLPGFSSSGAAQTEAPGASGPGFGPSVGSFLHSCSRRQFLWPAGQRPSQHSGPSTPGYLCLYAGARGVAKAAVKVGFPWSLTFDWLHGAHQDLLDPGLQERVLESLAGHAFSAVGLSPGCPTFSAAVRPPLRSLDYPAGLPDLPASCSSRVCHDNKHCSFVVRVVRVAVSLGVPFWLENPEGSWCWKQPEVVELVGSCHGLGFWVFDCCRFGCKWRRRTRVLTSTALKGSKLLCSGCADHLVLRGRVAGTLLNWTKAAESLPQRACEELARALWTDVTRPGASVSSCVRDNADRIGEAKVPGPRQPLQARTGSLFDVELVDQKTISLRACGKLS</sequence>
<feature type="compositionally biased region" description="Basic and acidic residues" evidence="1">
    <location>
        <begin position="298"/>
        <end position="327"/>
    </location>
</feature>
<organism evidence="2 3">
    <name type="scientific">Symbiodinium necroappetens</name>
    <dbReference type="NCBI Taxonomy" id="1628268"/>
    <lineage>
        <taxon>Eukaryota</taxon>
        <taxon>Sar</taxon>
        <taxon>Alveolata</taxon>
        <taxon>Dinophyceae</taxon>
        <taxon>Suessiales</taxon>
        <taxon>Symbiodiniaceae</taxon>
        <taxon>Symbiodinium</taxon>
    </lineage>
</organism>
<keyword evidence="3" id="KW-1185">Reference proteome</keyword>
<evidence type="ECO:0000313" key="2">
    <source>
        <dbReference type="EMBL" id="CAE7571143.1"/>
    </source>
</evidence>
<proteinExistence type="predicted"/>
<protein>
    <submittedName>
        <fullName evidence="2">Uncharacterized protein</fullName>
    </submittedName>
</protein>
<feature type="region of interest" description="Disordered" evidence="1">
    <location>
        <begin position="285"/>
        <end position="343"/>
    </location>
</feature>
<name>A0A812UCJ5_9DINO</name>
<feature type="region of interest" description="Disordered" evidence="1">
    <location>
        <begin position="597"/>
        <end position="618"/>
    </location>
</feature>
<dbReference type="OrthoDB" id="439779at2759"/>
<gene>
    <name evidence="2" type="ORF">SNEC2469_LOCUS16663</name>
</gene>
<reference evidence="2" key="1">
    <citation type="submission" date="2021-02" db="EMBL/GenBank/DDBJ databases">
        <authorList>
            <person name="Dougan E. K."/>
            <person name="Rhodes N."/>
            <person name="Thang M."/>
            <person name="Chan C."/>
        </authorList>
    </citation>
    <scope>NUCLEOTIDE SEQUENCE</scope>
</reference>
<feature type="region of interest" description="Disordered" evidence="1">
    <location>
        <begin position="1604"/>
        <end position="1642"/>
    </location>
</feature>
<dbReference type="Proteomes" id="UP000601435">
    <property type="component" value="Unassembled WGS sequence"/>
</dbReference>
<feature type="compositionally biased region" description="Polar residues" evidence="1">
    <location>
        <begin position="1614"/>
        <end position="1631"/>
    </location>
</feature>
<comment type="caution">
    <text evidence="2">The sequence shown here is derived from an EMBL/GenBank/DDBJ whole genome shotgun (WGS) entry which is preliminary data.</text>
</comment>
<dbReference type="EMBL" id="CAJNJA010027165">
    <property type="protein sequence ID" value="CAE7571143.1"/>
    <property type="molecule type" value="Genomic_DNA"/>
</dbReference>
<evidence type="ECO:0000313" key="3">
    <source>
        <dbReference type="Proteomes" id="UP000601435"/>
    </source>
</evidence>
<evidence type="ECO:0000256" key="1">
    <source>
        <dbReference type="SAM" id="MobiDB-lite"/>
    </source>
</evidence>
<accession>A0A812UCJ5</accession>
<feature type="region of interest" description="Disordered" evidence="1">
    <location>
        <begin position="517"/>
        <end position="558"/>
    </location>
</feature>